<feature type="binding site" evidence="15">
    <location>
        <position position="547"/>
    </location>
    <ligand>
        <name>Ca(2+)</name>
        <dbReference type="ChEBI" id="CHEBI:29108"/>
    </ligand>
</feature>
<feature type="chain" id="PRO_5042441830" description="tripeptidyl-peptidase II" evidence="16">
    <location>
        <begin position="18"/>
        <end position="569"/>
    </location>
</feature>
<keyword evidence="5" id="KW-0964">Secreted</keyword>
<evidence type="ECO:0000256" key="15">
    <source>
        <dbReference type="PROSITE-ProRule" id="PRU01032"/>
    </source>
</evidence>
<dbReference type="AlphaFoldDB" id="A0AAD7BBG3"/>
<dbReference type="PANTHER" id="PTHR14218">
    <property type="entry name" value="PROTEASE S8 TRIPEPTIDYL PEPTIDASE I CLN2"/>
    <property type="match status" value="1"/>
</dbReference>
<feature type="domain" description="Peptidase S53" evidence="17">
    <location>
        <begin position="211"/>
        <end position="569"/>
    </location>
</feature>
<evidence type="ECO:0000256" key="5">
    <source>
        <dbReference type="ARBA" id="ARBA00022525"/>
    </source>
</evidence>
<dbReference type="SMART" id="SM00944">
    <property type="entry name" value="Pro-kuma_activ"/>
    <property type="match status" value="1"/>
</dbReference>
<dbReference type="SUPFAM" id="SSF54897">
    <property type="entry name" value="Protease propeptides/inhibitors"/>
    <property type="match status" value="1"/>
</dbReference>
<accession>A0AAD7BBG3</accession>
<feature type="active site" description="Charge relay system" evidence="15">
    <location>
        <position position="485"/>
    </location>
</feature>
<evidence type="ECO:0000256" key="14">
    <source>
        <dbReference type="ARBA" id="ARBA00023180"/>
    </source>
</evidence>
<keyword evidence="8 16" id="KW-0732">Signal</keyword>
<keyword evidence="13" id="KW-0865">Zymogen</keyword>
<proteinExistence type="predicted"/>
<evidence type="ECO:0000313" key="19">
    <source>
        <dbReference type="EMBL" id="KAJ7644991.1"/>
    </source>
</evidence>
<reference evidence="18" key="1">
    <citation type="submission" date="2023-03" db="EMBL/GenBank/DDBJ databases">
        <title>Massive genome expansion in bonnet fungi (Mycena s.s.) driven by repeated elements and novel gene families across ecological guilds.</title>
        <authorList>
            <consortium name="Lawrence Berkeley National Laboratory"/>
            <person name="Harder C.B."/>
            <person name="Miyauchi S."/>
            <person name="Viragh M."/>
            <person name="Kuo A."/>
            <person name="Thoen E."/>
            <person name="Andreopoulos B."/>
            <person name="Lu D."/>
            <person name="Skrede I."/>
            <person name="Drula E."/>
            <person name="Henrissat B."/>
            <person name="Morin E."/>
            <person name="Kohler A."/>
            <person name="Barry K."/>
            <person name="LaButti K."/>
            <person name="Morin E."/>
            <person name="Salamov A."/>
            <person name="Lipzen A."/>
            <person name="Mereny Z."/>
            <person name="Hegedus B."/>
            <person name="Baldrian P."/>
            <person name="Stursova M."/>
            <person name="Weitz H."/>
            <person name="Taylor A."/>
            <person name="Grigoriev I.V."/>
            <person name="Nagy L.G."/>
            <person name="Martin F."/>
            <person name="Kauserud H."/>
        </authorList>
    </citation>
    <scope>NUCLEOTIDE SEQUENCE</scope>
    <source>
        <strain evidence="18">9284</strain>
    </source>
</reference>
<evidence type="ECO:0000256" key="6">
    <source>
        <dbReference type="ARBA" id="ARBA00022670"/>
    </source>
</evidence>
<evidence type="ECO:0000313" key="20">
    <source>
        <dbReference type="Proteomes" id="UP001221142"/>
    </source>
</evidence>
<evidence type="ECO:0000256" key="3">
    <source>
        <dbReference type="ARBA" id="ARBA00004239"/>
    </source>
</evidence>
<evidence type="ECO:0000313" key="18">
    <source>
        <dbReference type="EMBL" id="KAJ7616401.1"/>
    </source>
</evidence>
<comment type="subcellular location">
    <subcellularLocation>
        <location evidence="3">Secreted</location>
        <location evidence="3">Extracellular space</location>
    </subcellularLocation>
</comment>
<dbReference type="InterPro" id="IPR030400">
    <property type="entry name" value="Sedolisin_dom"/>
</dbReference>
<feature type="binding site" evidence="15">
    <location>
        <position position="529"/>
    </location>
    <ligand>
        <name>Ca(2+)</name>
        <dbReference type="ChEBI" id="CHEBI:29108"/>
    </ligand>
</feature>
<evidence type="ECO:0000256" key="13">
    <source>
        <dbReference type="ARBA" id="ARBA00023145"/>
    </source>
</evidence>
<feature type="binding site" evidence="15">
    <location>
        <position position="549"/>
    </location>
    <ligand>
        <name>Ca(2+)</name>
        <dbReference type="ChEBI" id="CHEBI:29108"/>
    </ligand>
</feature>
<dbReference type="Gene3D" id="3.40.50.200">
    <property type="entry name" value="Peptidase S8/S53 domain"/>
    <property type="match status" value="1"/>
</dbReference>
<dbReference type="SUPFAM" id="SSF52743">
    <property type="entry name" value="Subtilisin-like"/>
    <property type="match status" value="1"/>
</dbReference>
<evidence type="ECO:0000256" key="16">
    <source>
        <dbReference type="SAM" id="SignalP"/>
    </source>
</evidence>
<dbReference type="GO" id="GO:0005576">
    <property type="term" value="C:extracellular region"/>
    <property type="evidence" value="ECO:0007669"/>
    <property type="project" value="UniProtKB-SubCell"/>
</dbReference>
<evidence type="ECO:0000256" key="1">
    <source>
        <dbReference type="ARBA" id="ARBA00001910"/>
    </source>
</evidence>
<dbReference type="Proteomes" id="UP001221142">
    <property type="component" value="Unassembled WGS sequence"/>
</dbReference>
<dbReference type="InterPro" id="IPR000209">
    <property type="entry name" value="Peptidase_S8/S53_dom"/>
</dbReference>
<dbReference type="Pfam" id="PF00082">
    <property type="entry name" value="Peptidase_S8"/>
    <property type="match status" value="1"/>
</dbReference>
<evidence type="ECO:0000256" key="9">
    <source>
        <dbReference type="ARBA" id="ARBA00022801"/>
    </source>
</evidence>
<dbReference type="GO" id="GO:0008240">
    <property type="term" value="F:tripeptidyl-peptidase activity"/>
    <property type="evidence" value="ECO:0007669"/>
    <property type="project" value="UniProtKB-EC"/>
</dbReference>
<sequence length="569" mass="59325">MVFATAVFASLLLIASAKPLERRMVMHETRAAAPQGFVHTSAAPAAKELTLRIAMPPTDIAGLESALMTVSDPASDLYGQHLTLDEVNEFVKPTAETLQTVSAWLSENNITPKTITPAGDQLSITIPVSQANELFSAEFSVFTHVESGAESIRTLAYHLPAELIGHVDFIHPTVSFTPPISGQPLFSAIEKTPVAEVAPVSDAVPTSCNTVITPACLQAMYGIPATATKNKNNILAVSGFIDEWANQADLKQFLTAFRTDMNSSTTFTLQTLDGGVNTQTRSSAGVEANLDIQYTIGVATGAPITFISVGDSNSDGISGFLDIITTISKEATGTRPNVLTTSYGFNEPDLSRAVATTLCNSYMALGAMGTSLLFSSGDGGVSGSQSQSCTTFIPTIPSNCPWVTSVGATQNIAETAASFSSGGFGNYFPIPSYQATDVAGYISAIGTTNSGKYNASGRGFPDISFQGVNFEIAWDAQTGTVSGTSCSSPAFASVIALLNDELITAGKSPLGFLNPFLYSTTGRAAFTDITTGTNPGCSTNGFSARAGWDPVTGLGTPNYAKLRTAVGLS</sequence>
<evidence type="ECO:0000256" key="11">
    <source>
        <dbReference type="ARBA" id="ARBA00022837"/>
    </source>
</evidence>
<dbReference type="GO" id="GO:0006508">
    <property type="term" value="P:proteolysis"/>
    <property type="evidence" value="ECO:0007669"/>
    <property type="project" value="UniProtKB-KW"/>
</dbReference>
<dbReference type="GO" id="GO:0004252">
    <property type="term" value="F:serine-type endopeptidase activity"/>
    <property type="evidence" value="ECO:0007669"/>
    <property type="project" value="UniProtKB-UniRule"/>
</dbReference>
<comment type="cofactor">
    <cofactor evidence="15">
        <name>Ca(2+)</name>
        <dbReference type="ChEBI" id="CHEBI:29108"/>
    </cofactor>
    <text evidence="15">Binds 1 Ca(2+) ion per subunit.</text>
</comment>
<dbReference type="EMBL" id="JARKIF010000003">
    <property type="protein sequence ID" value="KAJ7644991.1"/>
    <property type="molecule type" value="Genomic_DNA"/>
</dbReference>
<feature type="active site" description="Charge relay system" evidence="15">
    <location>
        <position position="291"/>
    </location>
</feature>
<evidence type="ECO:0000256" key="10">
    <source>
        <dbReference type="ARBA" id="ARBA00022825"/>
    </source>
</evidence>
<keyword evidence="9 15" id="KW-0378">Hydrolase</keyword>
<evidence type="ECO:0000256" key="2">
    <source>
        <dbReference type="ARBA" id="ARBA00002451"/>
    </source>
</evidence>
<dbReference type="EC" id="3.4.14.10" evidence="4"/>
<dbReference type="PROSITE" id="PS51695">
    <property type="entry name" value="SEDOLISIN"/>
    <property type="match status" value="1"/>
</dbReference>
<evidence type="ECO:0000256" key="12">
    <source>
        <dbReference type="ARBA" id="ARBA00023026"/>
    </source>
</evidence>
<keyword evidence="7 15" id="KW-0479">Metal-binding</keyword>
<feature type="signal peptide" evidence="16">
    <location>
        <begin position="1"/>
        <end position="17"/>
    </location>
</feature>
<dbReference type="InterPro" id="IPR036852">
    <property type="entry name" value="Peptidase_S8/S53_dom_sf"/>
</dbReference>
<evidence type="ECO:0000256" key="8">
    <source>
        <dbReference type="ARBA" id="ARBA00022729"/>
    </source>
</evidence>
<feature type="active site" description="Charge relay system" evidence="15">
    <location>
        <position position="287"/>
    </location>
</feature>
<dbReference type="Pfam" id="PF09286">
    <property type="entry name" value="Pro-kuma_activ"/>
    <property type="match status" value="1"/>
</dbReference>
<evidence type="ECO:0000256" key="4">
    <source>
        <dbReference type="ARBA" id="ARBA00012462"/>
    </source>
</evidence>
<gene>
    <name evidence="18" type="ORF">FB45DRAFT_228820</name>
    <name evidence="19" type="ORF">FB45DRAFT_737418</name>
</gene>
<dbReference type="GO" id="GO:0046872">
    <property type="term" value="F:metal ion binding"/>
    <property type="evidence" value="ECO:0007669"/>
    <property type="project" value="UniProtKB-UniRule"/>
</dbReference>
<feature type="binding site" evidence="15">
    <location>
        <position position="528"/>
    </location>
    <ligand>
        <name>Ca(2+)</name>
        <dbReference type="ChEBI" id="CHEBI:29108"/>
    </ligand>
</feature>
<evidence type="ECO:0000256" key="7">
    <source>
        <dbReference type="ARBA" id="ARBA00022723"/>
    </source>
</evidence>
<evidence type="ECO:0000259" key="17">
    <source>
        <dbReference type="PROSITE" id="PS51695"/>
    </source>
</evidence>
<dbReference type="InterPro" id="IPR015366">
    <property type="entry name" value="S53_propep"/>
</dbReference>
<protein>
    <recommendedName>
        <fullName evidence="4">tripeptidyl-peptidase II</fullName>
        <ecNumber evidence="4">3.4.14.10</ecNumber>
    </recommendedName>
</protein>
<comment type="catalytic activity">
    <reaction evidence="1">
        <text>Release of an N-terminal tripeptide from a polypeptide.</text>
        <dbReference type="EC" id="3.4.14.10"/>
    </reaction>
</comment>
<keyword evidence="12" id="KW-0843">Virulence</keyword>
<comment type="caution">
    <text evidence="18">The sequence shown here is derived from an EMBL/GenBank/DDBJ whole genome shotgun (WGS) entry which is preliminary data.</text>
</comment>
<keyword evidence="14" id="KW-0325">Glycoprotein</keyword>
<comment type="function">
    <text evidence="2">Secreted tripeptidyl-peptidase which degrades proteins at acidic pHs and is involved in virulence.</text>
</comment>
<organism evidence="18 20">
    <name type="scientific">Roridomyces roridus</name>
    <dbReference type="NCBI Taxonomy" id="1738132"/>
    <lineage>
        <taxon>Eukaryota</taxon>
        <taxon>Fungi</taxon>
        <taxon>Dikarya</taxon>
        <taxon>Basidiomycota</taxon>
        <taxon>Agaricomycotina</taxon>
        <taxon>Agaricomycetes</taxon>
        <taxon>Agaricomycetidae</taxon>
        <taxon>Agaricales</taxon>
        <taxon>Marasmiineae</taxon>
        <taxon>Mycenaceae</taxon>
        <taxon>Roridomyces</taxon>
    </lineage>
</organism>
<keyword evidence="11 15" id="KW-0106">Calcium</keyword>
<dbReference type="InterPro" id="IPR050819">
    <property type="entry name" value="Tripeptidyl-peptidase_I"/>
</dbReference>
<name>A0AAD7BBG3_9AGAR</name>
<keyword evidence="6 15" id="KW-0645">Protease</keyword>
<dbReference type="CDD" id="cd11377">
    <property type="entry name" value="Pro-peptidase_S53"/>
    <property type="match status" value="1"/>
</dbReference>
<dbReference type="CDD" id="cd04056">
    <property type="entry name" value="Peptidases_S53"/>
    <property type="match status" value="1"/>
</dbReference>
<dbReference type="PANTHER" id="PTHR14218:SF15">
    <property type="entry name" value="TRIPEPTIDYL-PEPTIDASE 1"/>
    <property type="match status" value="1"/>
</dbReference>
<dbReference type="EMBL" id="JARKIF010000022">
    <property type="protein sequence ID" value="KAJ7616401.1"/>
    <property type="molecule type" value="Genomic_DNA"/>
</dbReference>
<keyword evidence="20" id="KW-1185">Reference proteome</keyword>
<keyword evidence="10 15" id="KW-0720">Serine protease</keyword>
<dbReference type="FunFam" id="3.40.50.200:FF:000015">
    <property type="entry name" value="Tripeptidyl peptidase A"/>
    <property type="match status" value="1"/>
</dbReference>